<keyword evidence="6 7" id="KW-0472">Membrane</keyword>
<dbReference type="Gene3D" id="1.20.1540.10">
    <property type="entry name" value="Rhomboid-like"/>
    <property type="match status" value="1"/>
</dbReference>
<evidence type="ECO:0000256" key="7">
    <source>
        <dbReference type="SAM" id="Phobius"/>
    </source>
</evidence>
<evidence type="ECO:0000313" key="9">
    <source>
        <dbReference type="EMBL" id="MCW3805021.1"/>
    </source>
</evidence>
<dbReference type="GO" id="GO:0016020">
    <property type="term" value="C:membrane"/>
    <property type="evidence" value="ECO:0007669"/>
    <property type="project" value="UniProtKB-SubCell"/>
</dbReference>
<evidence type="ECO:0000256" key="1">
    <source>
        <dbReference type="ARBA" id="ARBA00004141"/>
    </source>
</evidence>
<keyword evidence="5 7" id="KW-1133">Transmembrane helix</keyword>
<evidence type="ECO:0000256" key="6">
    <source>
        <dbReference type="ARBA" id="ARBA00023136"/>
    </source>
</evidence>
<dbReference type="RefSeq" id="WP_301198243.1">
    <property type="nucleotide sequence ID" value="NZ_JAPDPI010000007.1"/>
</dbReference>
<dbReference type="PANTHER" id="PTHR43731">
    <property type="entry name" value="RHOMBOID PROTEASE"/>
    <property type="match status" value="1"/>
</dbReference>
<sequence>MNVLIILIAAIIIISATAFSQTTLLYRYQFNAYQIIHRKQYIRLISHGFLHGSWTHLLVNMFVLHSFGRAVIYHLNDNFEGRGIPMFLLLFFSSLIFSSLYSLIKEKDNPHYNAIGASGAVSAVVFTSIFFSPYSLLYIFFAIPVPGIVFGVAYLIYSRVMAQRNVDNIGHDAHFWGAVFGFIFPILYKPSLFIDFINKLMPFL</sequence>
<dbReference type="GO" id="GO:0004252">
    <property type="term" value="F:serine-type endopeptidase activity"/>
    <property type="evidence" value="ECO:0007669"/>
    <property type="project" value="InterPro"/>
</dbReference>
<keyword evidence="9" id="KW-0645">Protease</keyword>
<dbReference type="EMBL" id="JAPDPI010000007">
    <property type="protein sequence ID" value="MCW3805021.1"/>
    <property type="molecule type" value="Genomic_DNA"/>
</dbReference>
<feature type="transmembrane region" description="Helical" evidence="7">
    <location>
        <begin position="84"/>
        <end position="104"/>
    </location>
</feature>
<feature type="transmembrane region" description="Helical" evidence="7">
    <location>
        <begin position="137"/>
        <end position="157"/>
    </location>
</feature>
<dbReference type="Proteomes" id="UP001207408">
    <property type="component" value="Unassembled WGS sequence"/>
</dbReference>
<proteinExistence type="inferred from homology"/>
<feature type="transmembrane region" description="Helical" evidence="7">
    <location>
        <begin position="49"/>
        <end position="72"/>
    </location>
</feature>
<dbReference type="PANTHER" id="PTHR43731:SF14">
    <property type="entry name" value="PRESENILIN-ASSOCIATED RHOMBOID-LIKE PROTEIN, MITOCHONDRIAL"/>
    <property type="match status" value="1"/>
</dbReference>
<comment type="similarity">
    <text evidence="2">Belongs to the peptidase S54 family.</text>
</comment>
<comment type="caution">
    <text evidence="9">The sequence shown here is derived from an EMBL/GenBank/DDBJ whole genome shotgun (WGS) entry which is preliminary data.</text>
</comment>
<dbReference type="InterPro" id="IPR022764">
    <property type="entry name" value="Peptidase_S54_rhomboid_dom"/>
</dbReference>
<dbReference type="Pfam" id="PF01694">
    <property type="entry name" value="Rhomboid"/>
    <property type="match status" value="1"/>
</dbReference>
<evidence type="ECO:0000256" key="4">
    <source>
        <dbReference type="ARBA" id="ARBA00022801"/>
    </source>
</evidence>
<name>A0AAE3MCQ0_9BACT</name>
<organism evidence="9 10">
    <name type="scientific">Plebeiibacterium marinum</name>
    <dbReference type="NCBI Taxonomy" id="2992111"/>
    <lineage>
        <taxon>Bacteria</taxon>
        <taxon>Pseudomonadati</taxon>
        <taxon>Bacteroidota</taxon>
        <taxon>Bacteroidia</taxon>
        <taxon>Marinilabiliales</taxon>
        <taxon>Marinilabiliaceae</taxon>
        <taxon>Plebeiibacterium</taxon>
    </lineage>
</organism>
<feature type="transmembrane region" description="Helical" evidence="7">
    <location>
        <begin position="169"/>
        <end position="188"/>
    </location>
</feature>
<evidence type="ECO:0000256" key="3">
    <source>
        <dbReference type="ARBA" id="ARBA00022692"/>
    </source>
</evidence>
<feature type="transmembrane region" description="Helical" evidence="7">
    <location>
        <begin position="6"/>
        <end position="28"/>
    </location>
</feature>
<reference evidence="9" key="1">
    <citation type="submission" date="2022-10" db="EMBL/GenBank/DDBJ databases">
        <authorList>
            <person name="Yu W.X."/>
        </authorList>
    </citation>
    <scope>NUCLEOTIDE SEQUENCE</scope>
    <source>
        <strain evidence="9">D04</strain>
    </source>
</reference>
<comment type="subcellular location">
    <subcellularLocation>
        <location evidence="1">Membrane</location>
        <topology evidence="1">Multi-pass membrane protein</topology>
    </subcellularLocation>
</comment>
<evidence type="ECO:0000313" key="10">
    <source>
        <dbReference type="Proteomes" id="UP001207408"/>
    </source>
</evidence>
<evidence type="ECO:0000256" key="2">
    <source>
        <dbReference type="ARBA" id="ARBA00009045"/>
    </source>
</evidence>
<dbReference type="AlphaFoldDB" id="A0AAE3MCQ0"/>
<dbReference type="InterPro" id="IPR050925">
    <property type="entry name" value="Rhomboid_protease_S54"/>
</dbReference>
<feature type="domain" description="Peptidase S54 rhomboid" evidence="8">
    <location>
        <begin position="39"/>
        <end position="188"/>
    </location>
</feature>
<dbReference type="SUPFAM" id="SSF144091">
    <property type="entry name" value="Rhomboid-like"/>
    <property type="match status" value="1"/>
</dbReference>
<feature type="transmembrane region" description="Helical" evidence="7">
    <location>
        <begin position="111"/>
        <end position="131"/>
    </location>
</feature>
<dbReference type="InterPro" id="IPR035952">
    <property type="entry name" value="Rhomboid-like_sf"/>
</dbReference>
<protein>
    <submittedName>
        <fullName evidence="9">Rhomboid family intramembrane serine protease</fullName>
    </submittedName>
</protein>
<evidence type="ECO:0000256" key="5">
    <source>
        <dbReference type="ARBA" id="ARBA00022989"/>
    </source>
</evidence>
<keyword evidence="4" id="KW-0378">Hydrolase</keyword>
<accession>A0AAE3MCQ0</accession>
<keyword evidence="3 7" id="KW-0812">Transmembrane</keyword>
<gene>
    <name evidence="9" type="ORF">OM074_05250</name>
</gene>
<keyword evidence="10" id="KW-1185">Reference proteome</keyword>
<dbReference type="GO" id="GO:0006508">
    <property type="term" value="P:proteolysis"/>
    <property type="evidence" value="ECO:0007669"/>
    <property type="project" value="UniProtKB-KW"/>
</dbReference>
<evidence type="ECO:0000259" key="8">
    <source>
        <dbReference type="Pfam" id="PF01694"/>
    </source>
</evidence>